<organism evidence="1 2">
    <name type="scientific">Quadrisphaera setariae</name>
    <dbReference type="NCBI Taxonomy" id="2593304"/>
    <lineage>
        <taxon>Bacteria</taxon>
        <taxon>Bacillati</taxon>
        <taxon>Actinomycetota</taxon>
        <taxon>Actinomycetes</taxon>
        <taxon>Kineosporiales</taxon>
        <taxon>Kineosporiaceae</taxon>
        <taxon>Quadrisphaera</taxon>
    </lineage>
</organism>
<proteinExistence type="predicted"/>
<sequence length="253" mass="27311">MRQCPAHADSAPSLHVTVADDGRVLVHCFAGCTVEEVLAALHCSWKHLHDRPWLTPQIHHATWGRSAWPTFPALDARAGAHPAARGMRLVSVHRYGDGRWLLERWRSPGGAKDLRWTTRRGRTYLPGMFGVPTSALPLYREREVRMAVGAGEPVIVVESESSVDAICRAGTYATTWAGGAASPNLDRLVAVLRGADVVLVPDHDEPGLACARRVWAALRPVTRSLVGVTPEPGQDARDLLAARGVAGLLGGAR</sequence>
<keyword evidence="2" id="KW-1185">Reference proteome</keyword>
<protein>
    <recommendedName>
        <fullName evidence="3">Toprim domain-containing protein</fullName>
    </recommendedName>
</protein>
<name>A0A5C8ZGX8_9ACTN</name>
<dbReference type="AlphaFoldDB" id="A0A5C8ZGX8"/>
<reference evidence="1 2" key="1">
    <citation type="submission" date="2019-07" db="EMBL/GenBank/DDBJ databases">
        <title>Quadrisphaera sp. strain DD2A genome sequencing and assembly.</title>
        <authorList>
            <person name="Kim I."/>
        </authorList>
    </citation>
    <scope>NUCLEOTIDE SEQUENCE [LARGE SCALE GENOMIC DNA]</scope>
    <source>
        <strain evidence="1 2">DD2A</strain>
    </source>
</reference>
<evidence type="ECO:0000313" key="2">
    <source>
        <dbReference type="Proteomes" id="UP000321234"/>
    </source>
</evidence>
<dbReference type="EMBL" id="VKAC01000005">
    <property type="protein sequence ID" value="TXR56469.1"/>
    <property type="molecule type" value="Genomic_DNA"/>
</dbReference>
<evidence type="ECO:0008006" key="3">
    <source>
        <dbReference type="Google" id="ProtNLM"/>
    </source>
</evidence>
<dbReference type="Proteomes" id="UP000321234">
    <property type="component" value="Unassembled WGS sequence"/>
</dbReference>
<gene>
    <name evidence="1" type="ORF">FMM08_10300</name>
</gene>
<comment type="caution">
    <text evidence="1">The sequence shown here is derived from an EMBL/GenBank/DDBJ whole genome shotgun (WGS) entry which is preliminary data.</text>
</comment>
<accession>A0A5C8ZGX8</accession>
<dbReference type="RefSeq" id="WP_147926262.1">
    <property type="nucleotide sequence ID" value="NZ_VKAC01000005.1"/>
</dbReference>
<dbReference type="CDD" id="cd00188">
    <property type="entry name" value="TOPRIM"/>
    <property type="match status" value="1"/>
</dbReference>
<evidence type="ECO:0000313" key="1">
    <source>
        <dbReference type="EMBL" id="TXR56469.1"/>
    </source>
</evidence>
<dbReference type="Gene3D" id="3.40.1360.10">
    <property type="match status" value="1"/>
</dbReference>
<dbReference type="OrthoDB" id="4565137at2"/>